<dbReference type="Proteomes" id="UP000594364">
    <property type="component" value="Chromosome 1"/>
</dbReference>
<feature type="compositionally biased region" description="Low complexity" evidence="1">
    <location>
        <begin position="29"/>
        <end position="42"/>
    </location>
</feature>
<proteinExistence type="predicted"/>
<reference evidence="3 4" key="1">
    <citation type="journal article" date="2018" name="PLoS Genet.">
        <title>Repeat elements organise 3D genome structure and mediate transcription in the filamentous fungus Epichloe festucae.</title>
        <authorList>
            <person name="Winter D.J."/>
            <person name="Ganley A.R.D."/>
            <person name="Young C.A."/>
            <person name="Liachko I."/>
            <person name="Schardl C.L."/>
            <person name="Dupont P.Y."/>
            <person name="Berry D."/>
            <person name="Ram A."/>
            <person name="Scott B."/>
            <person name="Cox M.P."/>
        </authorList>
    </citation>
    <scope>NUCLEOTIDE SEQUENCE [LARGE SCALE GENOMIC DNA]</scope>
    <source>
        <strain evidence="3 4">Fl1</strain>
    </source>
</reference>
<gene>
    <name evidence="3" type="ORF">C2857_000945</name>
</gene>
<feature type="region of interest" description="Disordered" evidence="1">
    <location>
        <begin position="16"/>
        <end position="49"/>
    </location>
</feature>
<organism evidence="3 4">
    <name type="scientific">Epichloe festucae (strain Fl1)</name>
    <dbReference type="NCBI Taxonomy" id="877507"/>
    <lineage>
        <taxon>Eukaryota</taxon>
        <taxon>Fungi</taxon>
        <taxon>Dikarya</taxon>
        <taxon>Ascomycota</taxon>
        <taxon>Pezizomycotina</taxon>
        <taxon>Sordariomycetes</taxon>
        <taxon>Hypocreomycetidae</taxon>
        <taxon>Hypocreales</taxon>
        <taxon>Clavicipitaceae</taxon>
        <taxon>Epichloe</taxon>
    </lineage>
</organism>
<feature type="domain" description="CRIB" evidence="2">
    <location>
        <begin position="47"/>
        <end position="60"/>
    </location>
</feature>
<accession>A0A7S9KK62</accession>
<evidence type="ECO:0000256" key="1">
    <source>
        <dbReference type="SAM" id="MobiDB-lite"/>
    </source>
</evidence>
<dbReference type="InterPro" id="IPR000095">
    <property type="entry name" value="CRIB_dom"/>
</dbReference>
<evidence type="ECO:0000259" key="2">
    <source>
        <dbReference type="PROSITE" id="PS50108"/>
    </source>
</evidence>
<feature type="compositionally biased region" description="Basic and acidic residues" evidence="1">
    <location>
        <begin position="16"/>
        <end position="25"/>
    </location>
</feature>
<dbReference type="Pfam" id="PF00786">
    <property type="entry name" value="PBD"/>
    <property type="match status" value="1"/>
</dbReference>
<dbReference type="PROSITE" id="PS50108">
    <property type="entry name" value="CRIB"/>
    <property type="match status" value="1"/>
</dbReference>
<evidence type="ECO:0000313" key="4">
    <source>
        <dbReference type="Proteomes" id="UP000594364"/>
    </source>
</evidence>
<evidence type="ECO:0000313" key="3">
    <source>
        <dbReference type="EMBL" id="QPG93576.1"/>
    </source>
</evidence>
<sequence length="99" mass="10853">MIILYFIFEELRKMDKGQDQTRAEETLDSQSTTKSTAASVSAQPRGVSDPTMLEHAVHVGFNAVTEDYVRNPQAVIEAVDFQEVPRAPVATVSVAQKAS</sequence>
<keyword evidence="4" id="KW-1185">Reference proteome</keyword>
<dbReference type="AlphaFoldDB" id="A0A7S9KK62"/>
<name>A0A7S9KK62_EPIFF</name>
<protein>
    <recommendedName>
        <fullName evidence="2">CRIB domain-containing protein</fullName>
    </recommendedName>
</protein>
<dbReference type="EMBL" id="CP031385">
    <property type="protein sequence ID" value="QPG93576.1"/>
    <property type="molecule type" value="Genomic_DNA"/>
</dbReference>